<reference evidence="4 5" key="1">
    <citation type="journal article" date="2017" name="G3 (Bethesda)">
        <title>First Draft Genome Sequence of the Pathogenic Fungus Lomentospora prolificans (Formerly Scedosporium prolificans).</title>
        <authorList>
            <person name="Luo R."/>
            <person name="Zimin A."/>
            <person name="Workman R."/>
            <person name="Fan Y."/>
            <person name="Pertea G."/>
            <person name="Grossman N."/>
            <person name="Wear M.P."/>
            <person name="Jia B."/>
            <person name="Miller H."/>
            <person name="Casadevall A."/>
            <person name="Timp W."/>
            <person name="Zhang S.X."/>
            <person name="Salzberg S.L."/>
        </authorList>
    </citation>
    <scope>NUCLEOTIDE SEQUENCE [LARGE SCALE GENOMIC DNA]</scope>
    <source>
        <strain evidence="4 5">JHH-5317</strain>
    </source>
</reference>
<keyword evidence="2" id="KW-0812">Transmembrane</keyword>
<feature type="transmembrane region" description="Helical" evidence="2">
    <location>
        <begin position="591"/>
        <end position="613"/>
    </location>
</feature>
<evidence type="ECO:0000259" key="3">
    <source>
        <dbReference type="Pfam" id="PF20163"/>
    </source>
</evidence>
<dbReference type="STRING" id="41688.A0A2N3MXU9"/>
<feature type="transmembrane region" description="Helical" evidence="2">
    <location>
        <begin position="39"/>
        <end position="58"/>
    </location>
</feature>
<dbReference type="InParanoid" id="A0A2N3MXU9"/>
<dbReference type="VEuPathDB" id="FungiDB:jhhlp_008361"/>
<feature type="region of interest" description="Disordered" evidence="1">
    <location>
        <begin position="1"/>
        <end position="28"/>
    </location>
</feature>
<organism evidence="4 5">
    <name type="scientific">Lomentospora prolificans</name>
    <dbReference type="NCBI Taxonomy" id="41688"/>
    <lineage>
        <taxon>Eukaryota</taxon>
        <taxon>Fungi</taxon>
        <taxon>Dikarya</taxon>
        <taxon>Ascomycota</taxon>
        <taxon>Pezizomycotina</taxon>
        <taxon>Sordariomycetes</taxon>
        <taxon>Hypocreomycetidae</taxon>
        <taxon>Microascales</taxon>
        <taxon>Microascaceae</taxon>
        <taxon>Lomentospora</taxon>
    </lineage>
</organism>
<dbReference type="AlphaFoldDB" id="A0A2N3MXU9"/>
<dbReference type="PANTHER" id="PTHR35395:SF1">
    <property type="entry name" value="DUF6536 DOMAIN-CONTAINING PROTEIN"/>
    <property type="match status" value="1"/>
</dbReference>
<feature type="transmembrane region" description="Helical" evidence="2">
    <location>
        <begin position="425"/>
        <end position="450"/>
    </location>
</feature>
<feature type="transmembrane region" description="Helical" evidence="2">
    <location>
        <begin position="334"/>
        <end position="358"/>
    </location>
</feature>
<evidence type="ECO:0000256" key="2">
    <source>
        <dbReference type="SAM" id="Phobius"/>
    </source>
</evidence>
<dbReference type="EMBL" id="NLAX01001623">
    <property type="protein sequence ID" value="PKS04995.1"/>
    <property type="molecule type" value="Genomic_DNA"/>
</dbReference>
<feature type="domain" description="DUF6536" evidence="3">
    <location>
        <begin position="36"/>
        <end position="186"/>
    </location>
</feature>
<accession>A0A2N3MXU9</accession>
<feature type="transmembrane region" description="Helical" evidence="2">
    <location>
        <begin position="90"/>
        <end position="111"/>
    </location>
</feature>
<gene>
    <name evidence="4" type="ORF">jhhlp_008361</name>
</gene>
<evidence type="ECO:0000313" key="4">
    <source>
        <dbReference type="EMBL" id="PKS04995.1"/>
    </source>
</evidence>
<dbReference type="Proteomes" id="UP000233524">
    <property type="component" value="Unassembled WGS sequence"/>
</dbReference>
<feature type="transmembrane region" description="Helical" evidence="2">
    <location>
        <begin position="482"/>
        <end position="502"/>
    </location>
</feature>
<evidence type="ECO:0000313" key="5">
    <source>
        <dbReference type="Proteomes" id="UP000233524"/>
    </source>
</evidence>
<feature type="transmembrane region" description="Helical" evidence="2">
    <location>
        <begin position="146"/>
        <end position="163"/>
    </location>
</feature>
<comment type="caution">
    <text evidence="4">The sequence shown here is derived from an EMBL/GenBank/DDBJ whole genome shotgun (WGS) entry which is preliminary data.</text>
</comment>
<keyword evidence="5" id="KW-1185">Reference proteome</keyword>
<protein>
    <recommendedName>
        <fullName evidence="3">DUF6536 domain-containing protein</fullName>
    </recommendedName>
</protein>
<dbReference type="PANTHER" id="PTHR35395">
    <property type="entry name" value="DUF6536 DOMAIN-CONTAINING PROTEIN"/>
    <property type="match status" value="1"/>
</dbReference>
<dbReference type="Pfam" id="PF20163">
    <property type="entry name" value="DUF6536"/>
    <property type="match status" value="1"/>
</dbReference>
<dbReference type="OrthoDB" id="5429634at2759"/>
<proteinExistence type="predicted"/>
<keyword evidence="2" id="KW-1133">Transmembrane helix</keyword>
<dbReference type="InterPro" id="IPR046623">
    <property type="entry name" value="DUF6536"/>
</dbReference>
<keyword evidence="2" id="KW-0472">Membrane</keyword>
<sequence length="679" mass="74968">MRRMRKREAVSATVATGPDDEDGQSASQTRPISSYRVSLVARIIAIAIIFLFNIIWLVRAKVQHGTTQGFGTVDRGACDTIENLNSRMHVVINVLSTVLLASTTTFMILAYSPTRSEIDTAHRKQQHLTVGSIGVRNLSHISGKRAAIYIILLLALAPVHLFANSAIFTAMSANGYRWAVVNEQFTLDRQERQSIKSLISISQEELRIFEKVRSSLDTYSTLSNQECVDAYSNIYQNKHRTLLIVAGNSPGPSSTREDSQIFNNGTAYPGKAANSWMCGGQQNESTTPDHDCIIGSNNALAVLGINDFQDWKIFGKTVLFCLSEAQETPCSIQYSGVIVALLIVFTFVVLAGTVHTFVTFKSKDRSLIAPGEAAESFLREEDITTRGMCLSNTMNIQQVWKSRSSGKMFKGIQYRVWRSTERYEWLCFGIGSVVALSFGLAFIAATVILARNSGRGFDFFSSFGMFTSDLRPVIKGASQRDILAVAAIANVPHLFLSWLWIINQDLFISALHAIDWALFTHEERHLRVSDPEGEQQGLWIFNMPWQYGVLLFLLQALLHFIVSQAIFVVRIEPYDENGNLDLEHAVSNVGTSPVAMMCALIAFAVLLVLSAWVGSRRINSSAPVVGMCSAAISAACHPSHLHPSIVREPLKWGVDREGHCSLASSASVTSYPIPGHLYT</sequence>
<name>A0A2N3MXU9_9PEZI</name>
<feature type="transmembrane region" description="Helical" evidence="2">
    <location>
        <begin position="549"/>
        <end position="571"/>
    </location>
</feature>
<evidence type="ECO:0000256" key="1">
    <source>
        <dbReference type="SAM" id="MobiDB-lite"/>
    </source>
</evidence>